<dbReference type="Proteomes" id="UP000306319">
    <property type="component" value="Unassembled WGS sequence"/>
</dbReference>
<protein>
    <submittedName>
        <fullName evidence="1">Rod shape-determining protein MreD</fullName>
    </submittedName>
</protein>
<organism evidence="1 2">
    <name type="scientific">Lepagella muris</name>
    <dbReference type="NCBI Taxonomy" id="3032870"/>
    <lineage>
        <taxon>Bacteria</taxon>
        <taxon>Pseudomonadati</taxon>
        <taxon>Bacteroidota</taxon>
        <taxon>Bacteroidia</taxon>
        <taxon>Bacteroidales</taxon>
        <taxon>Muribaculaceae</taxon>
        <taxon>Lepagella</taxon>
    </lineage>
</organism>
<proteinExistence type="predicted"/>
<accession>A0AC61RFJ5</accession>
<reference evidence="1" key="1">
    <citation type="submission" date="2019-04" db="EMBL/GenBank/DDBJ databases">
        <title>Microbes associate with the intestines of laboratory mice.</title>
        <authorList>
            <person name="Navarre W."/>
            <person name="Wong E."/>
            <person name="Huang K."/>
            <person name="Tropini C."/>
            <person name="Ng K."/>
            <person name="Yu B."/>
        </authorList>
    </citation>
    <scope>NUCLEOTIDE SEQUENCE</scope>
    <source>
        <strain evidence="1">NM04_E33</strain>
    </source>
</reference>
<evidence type="ECO:0000313" key="1">
    <source>
        <dbReference type="EMBL" id="TGY75831.1"/>
    </source>
</evidence>
<evidence type="ECO:0000313" key="2">
    <source>
        <dbReference type="Proteomes" id="UP000306319"/>
    </source>
</evidence>
<gene>
    <name evidence="1" type="primary">mreD</name>
    <name evidence="1" type="ORF">E5331_19385</name>
</gene>
<dbReference type="EMBL" id="SRYB01000050">
    <property type="protein sequence ID" value="TGY75831.1"/>
    <property type="molecule type" value="Genomic_DNA"/>
</dbReference>
<keyword evidence="2" id="KW-1185">Reference proteome</keyword>
<name>A0AC61RFJ5_9BACT</name>
<comment type="caution">
    <text evidence="1">The sequence shown here is derived from an EMBL/GenBank/DDBJ whole genome shotgun (WGS) entry which is preliminary data.</text>
</comment>
<sequence length="169" mass="19016">MNKEIIKFSILFIVLLLVQVMICNHIAIFNVAVPLIFIYFIIRLPIDIGKGVLFTLAFIMGLCVDVFSDTPGLNSLACTMLAAFKDPIYYAYIPKDDKTKYLTPSISSLGVAIYCKYLVSMVGIYCVMIFSIEYFNFADFKDILLLSVSSCLLTFLMLLAIDSLIIRKS</sequence>